<proteinExistence type="predicted"/>
<gene>
    <name evidence="1" type="ORF">NM688_g6349</name>
</gene>
<protein>
    <submittedName>
        <fullName evidence="1">Uncharacterized protein</fullName>
    </submittedName>
</protein>
<evidence type="ECO:0000313" key="1">
    <source>
        <dbReference type="EMBL" id="KAJ3539525.1"/>
    </source>
</evidence>
<sequence>MTVDNTPPSPPGTKQRGIKIRRFVKRVTSFASIRPNGRDGKGPFDPKHPSESVPEHPSPPFHPHSGPHDTDDAHDHDIPDHIPGDSLPLPPSLNQTSSASSSATATSRTHQPTFLSPRRDDDNNSVRSGELSDSQESSFSGLSALPSEHAQSTAASPMQAGMPLLNTSLDHRLSFPAPPESAADIGARVDSSYVSAVDELARALNGPRVSITSELGVSHELLYSQGPRSVDPNRTPVPELPTINSLLLDVTSHSDDQLEHHTEDIPALDSLTQLDSEFGANNSSSILCPADDQSGTSRAMVPEVASGFTHDTKVSEVVSGFEPEEQDLPLPQEPTLPAIPEVSSGSDPDFLDLDTPAEGDVYAVGQPDVVDDAAAAGEPSLEEALVESFALAVPFESTAAEPEEKPASAEHDEEPTVAEHVEAPSVEDIADVPAEKSPTSEGSSAPSSPPGLHSGNELSSENVLLHADERPVIEAYPPSLLDTIVREQLPSSTPSEISIAAHEALEQVTDAPVVSENEEQTAATEPTEMPVEIPAITVSQPSAADEEPQAESSPVEAALVEPAEPAPVEAEPVESVPAEVAPVTAEVADEVETEEVPREEAAAEVSPALAVSTEAVPVEVASIEALAENVPVEAPALDTVEVAAVEEPVEEAPAVGQVVEEAAQVTEAPVEEVSPEAPAVNAAVEAPLEEVSAVEEASVEQAVAEEAPVEDHGIPTIEVLLERPSIEPCPPPELEALVREEMPSFASSETGTPLEDISIDHADKTLFEHLVEAHALEVAEIATSGSDSSSSASVAHESSEQVSQNIAEIATAELPEPCPPPEIDALIAADIPSSPISLISSGAITPLEESRSAEKAIVNGAEDLSGAVPPDETDVAVAAEVANLPTIVVPEDIATDETLSSAHADDDEEHEHSVEIFDVSDFTQASSAPEVEHSPAAATGLHMVDGENVDEVAEVDAHHSQPFEEADFALLIPIADHKDEQLVSEDHPAVDDSAVPAMASASFPVENVEDTKEVDLEADLQPTDTTGAAPEVLATPIQATNESAPADVEAAPEEDSSISITSAPESASDAHPPVYKDLPELIPSMPTSSNSSEYGDELEDPPYPATLVIPQDQKHLPLASRTVHLSLCYSLTWWLSKHPMF</sequence>
<dbReference type="EMBL" id="JANHOG010001295">
    <property type="protein sequence ID" value="KAJ3539525.1"/>
    <property type="molecule type" value="Genomic_DNA"/>
</dbReference>
<reference evidence="1" key="1">
    <citation type="submission" date="2022-07" db="EMBL/GenBank/DDBJ databases">
        <title>Genome Sequence of Phlebia brevispora.</title>
        <authorList>
            <person name="Buettner E."/>
        </authorList>
    </citation>
    <scope>NUCLEOTIDE SEQUENCE</scope>
    <source>
        <strain evidence="1">MPL23</strain>
    </source>
</reference>
<organism evidence="1 2">
    <name type="scientific">Phlebia brevispora</name>
    <dbReference type="NCBI Taxonomy" id="194682"/>
    <lineage>
        <taxon>Eukaryota</taxon>
        <taxon>Fungi</taxon>
        <taxon>Dikarya</taxon>
        <taxon>Basidiomycota</taxon>
        <taxon>Agaricomycotina</taxon>
        <taxon>Agaricomycetes</taxon>
        <taxon>Polyporales</taxon>
        <taxon>Meruliaceae</taxon>
        <taxon>Phlebia</taxon>
    </lineage>
</organism>
<name>A0ACC1SH48_9APHY</name>
<dbReference type="Proteomes" id="UP001148662">
    <property type="component" value="Unassembled WGS sequence"/>
</dbReference>
<keyword evidence="2" id="KW-1185">Reference proteome</keyword>
<evidence type="ECO:0000313" key="2">
    <source>
        <dbReference type="Proteomes" id="UP001148662"/>
    </source>
</evidence>
<accession>A0ACC1SH48</accession>
<comment type="caution">
    <text evidence="1">The sequence shown here is derived from an EMBL/GenBank/DDBJ whole genome shotgun (WGS) entry which is preliminary data.</text>
</comment>